<accession>A0A1L7JMG9</accession>
<organism evidence="1">
    <name type="scientific">Clostridium botulinum</name>
    <dbReference type="NCBI Taxonomy" id="1491"/>
    <lineage>
        <taxon>Bacteria</taxon>
        <taxon>Bacillati</taxon>
        <taxon>Bacillota</taxon>
        <taxon>Clostridia</taxon>
        <taxon>Eubacteriales</taxon>
        <taxon>Clostridiaceae</taxon>
        <taxon>Clostridium</taxon>
    </lineage>
</organism>
<proteinExistence type="predicted"/>
<name>A0A1L7JMG9_CLOBO</name>
<dbReference type="AlphaFoldDB" id="A0A1L7JMG9"/>
<dbReference type="EMBL" id="CP015702">
    <property type="protein sequence ID" value="APU86926.1"/>
    <property type="molecule type" value="Genomic_DNA"/>
</dbReference>
<evidence type="ECO:0000313" key="1">
    <source>
        <dbReference type="EMBL" id="APU86926.1"/>
    </source>
</evidence>
<geneLocation type="plasmid" evidence="1">
    <name>pNPD8_2</name>
</geneLocation>
<gene>
    <name evidence="1" type="ORF">NPD8_3833</name>
</gene>
<reference evidence="1" key="1">
    <citation type="submission" date="2016-05" db="EMBL/GenBank/DDBJ databases">
        <authorList>
            <person name="Lavstsen T."/>
            <person name="Jespersen J.S."/>
        </authorList>
    </citation>
    <scope>NUCLEOTIDE SEQUENCE</scope>
    <source>
        <strain evidence="1">CDC69096</strain>
        <plasmid evidence="1">pNPD8_2</plasmid>
    </source>
</reference>
<sequence length="53" mass="6331">MYSLEEISDFNDKFGKGEDMSLDYVKDMIQYILNNENIIKENLRKLKVSELKK</sequence>
<keyword evidence="1" id="KW-0614">Plasmid</keyword>
<dbReference type="RefSeq" id="WP_236893331.1">
    <property type="nucleotide sequence ID" value="NZ_CP015702.1"/>
</dbReference>
<protein>
    <submittedName>
        <fullName evidence="1">Uncharacterized protein</fullName>
    </submittedName>
</protein>